<gene>
    <name evidence="4" type="ORF">EMWEY_00000640</name>
</gene>
<sequence>MPSLVVSAAAAAPEAAAACFARKPAEAAAAAAATTAAAATASVISASGAAAAAEHCSSRVAAAALLQQFDVFVFDCDGVLWHGSKLLPGIREMLQQLQQTPRTCSTSTSNSNTCKSVYFLTNNSTLSRKGFVAKLNKLGIDATEHQVLCTSYATARFILSQQQQQKQQQQQQRSCNGSITQQQQQQRVYVVGEQGLLDELRNNGIDAFGGPEESYEAIDFSTDPGICVNPDKWAGAGTMVAAVAAATQQQPVLMGKPSEEMKRLVLDTLGESLDRVLLVGDSLQTDIAFAAAAALKSCLCLTGVTDGVLLRSAFAAAKLDSSTNTSNNSSNGREQQQPKAVLPDFIIDTAANLCPKPHSS</sequence>
<feature type="active site" description="Nucleophile" evidence="1">
    <location>
        <position position="75"/>
    </location>
</feature>
<keyword evidence="3" id="KW-0479">Metal-binding</keyword>
<feature type="binding site" evidence="2">
    <location>
        <position position="256"/>
    </location>
    <ligand>
        <name>substrate</name>
    </ligand>
</feature>
<evidence type="ECO:0000256" key="3">
    <source>
        <dbReference type="PIRSR" id="PIRSR000915-3"/>
    </source>
</evidence>
<dbReference type="GeneID" id="25334050"/>
<protein>
    <submittedName>
        <fullName evidence="4">Pyridoxal phosphate phosphatase, putative</fullName>
    </submittedName>
</protein>
<accession>U6LZH8</accession>
<organism evidence="4 5">
    <name type="scientific">Eimeria maxima</name>
    <name type="common">Coccidian parasite</name>
    <dbReference type="NCBI Taxonomy" id="5804"/>
    <lineage>
        <taxon>Eukaryota</taxon>
        <taxon>Sar</taxon>
        <taxon>Alveolata</taxon>
        <taxon>Apicomplexa</taxon>
        <taxon>Conoidasida</taxon>
        <taxon>Coccidia</taxon>
        <taxon>Eucoccidiorida</taxon>
        <taxon>Eimeriorina</taxon>
        <taxon>Eimeriidae</taxon>
        <taxon>Eimeria</taxon>
    </lineage>
</organism>
<dbReference type="VEuPathDB" id="ToxoDB:EMWEY_00000640"/>
<dbReference type="InterPro" id="IPR006357">
    <property type="entry name" value="HAD-SF_hydro_IIA"/>
</dbReference>
<dbReference type="GO" id="GO:0016791">
    <property type="term" value="F:phosphatase activity"/>
    <property type="evidence" value="ECO:0007669"/>
    <property type="project" value="TreeGrafter"/>
</dbReference>
<proteinExistence type="predicted"/>
<dbReference type="InterPro" id="IPR023214">
    <property type="entry name" value="HAD_sf"/>
</dbReference>
<keyword evidence="3" id="KW-0460">Magnesium</keyword>
<feature type="binding site" evidence="3">
    <location>
        <position position="281"/>
    </location>
    <ligand>
        <name>Mg(2+)</name>
        <dbReference type="ChEBI" id="CHEBI:18420"/>
    </ligand>
</feature>
<dbReference type="EMBL" id="HG719229">
    <property type="protein sequence ID" value="CDJ57151.1"/>
    <property type="molecule type" value="Genomic_DNA"/>
</dbReference>
<keyword evidence="5" id="KW-1185">Reference proteome</keyword>
<evidence type="ECO:0000313" key="5">
    <source>
        <dbReference type="Proteomes" id="UP000030763"/>
    </source>
</evidence>
<feature type="binding site" evidence="3">
    <location>
        <position position="75"/>
    </location>
    <ligand>
        <name>Mg(2+)</name>
        <dbReference type="ChEBI" id="CHEBI:18420"/>
    </ligand>
</feature>
<dbReference type="PANTHER" id="PTHR19288">
    <property type="entry name" value="4-NITROPHENYLPHOSPHATASE-RELATED"/>
    <property type="match status" value="1"/>
</dbReference>
<feature type="active site" description="Proton donor" evidence="1">
    <location>
        <position position="77"/>
    </location>
</feature>
<dbReference type="Proteomes" id="UP000030763">
    <property type="component" value="Unassembled WGS sequence"/>
</dbReference>
<reference evidence="4" key="2">
    <citation type="submission" date="2013-10" db="EMBL/GenBank/DDBJ databases">
        <authorList>
            <person name="Aslett M."/>
        </authorList>
    </citation>
    <scope>NUCLEOTIDE SEQUENCE [LARGE SCALE GENOMIC DNA]</scope>
    <source>
        <strain evidence="4">Weybridge</strain>
    </source>
</reference>
<dbReference type="PANTHER" id="PTHR19288:SF46">
    <property type="entry name" value="HALOACID DEHALOGENASE-LIKE HYDROLASE DOMAIN-CONTAINING PROTEIN 2"/>
    <property type="match status" value="1"/>
</dbReference>
<dbReference type="AlphaFoldDB" id="U6LZH8"/>
<name>U6LZH8_EIMMA</name>
<dbReference type="OMA" id="AGLDFHI"/>
<evidence type="ECO:0000256" key="1">
    <source>
        <dbReference type="PIRSR" id="PIRSR000915-1"/>
    </source>
</evidence>
<evidence type="ECO:0000313" key="4">
    <source>
        <dbReference type="EMBL" id="CDJ57151.1"/>
    </source>
</evidence>
<feature type="binding site" evidence="3">
    <location>
        <position position="77"/>
    </location>
    <ligand>
        <name>Mg(2+)</name>
        <dbReference type="ChEBI" id="CHEBI:18420"/>
    </ligand>
</feature>
<evidence type="ECO:0000256" key="2">
    <source>
        <dbReference type="PIRSR" id="PIRSR000915-2"/>
    </source>
</evidence>
<dbReference type="OrthoDB" id="413953at2759"/>
<comment type="cofactor">
    <cofactor evidence="3">
        <name>Mg(2+)</name>
        <dbReference type="ChEBI" id="CHEBI:18420"/>
    </cofactor>
    <text evidence="3">Divalent metal ions. Mg(2+) is the most effective.</text>
</comment>
<dbReference type="InterPro" id="IPR036412">
    <property type="entry name" value="HAD-like_sf"/>
</dbReference>
<dbReference type="GO" id="GO:0005737">
    <property type="term" value="C:cytoplasm"/>
    <property type="evidence" value="ECO:0007669"/>
    <property type="project" value="TreeGrafter"/>
</dbReference>
<dbReference type="GO" id="GO:0046872">
    <property type="term" value="F:metal ion binding"/>
    <property type="evidence" value="ECO:0007669"/>
    <property type="project" value="UniProtKB-KW"/>
</dbReference>
<dbReference type="Pfam" id="PF13242">
    <property type="entry name" value="Hydrolase_like"/>
    <property type="match status" value="1"/>
</dbReference>
<dbReference type="Gene3D" id="3.40.50.1000">
    <property type="entry name" value="HAD superfamily/HAD-like"/>
    <property type="match status" value="2"/>
</dbReference>
<dbReference type="SUPFAM" id="SSF56784">
    <property type="entry name" value="HAD-like"/>
    <property type="match status" value="1"/>
</dbReference>
<dbReference type="RefSeq" id="XP_013333801.1">
    <property type="nucleotide sequence ID" value="XM_013478347.1"/>
</dbReference>
<dbReference type="Pfam" id="PF13344">
    <property type="entry name" value="Hydrolase_6"/>
    <property type="match status" value="1"/>
</dbReference>
<reference evidence="4" key="1">
    <citation type="submission" date="2013-10" db="EMBL/GenBank/DDBJ databases">
        <title>Genomic analysis of the causative agents of coccidiosis in chickens.</title>
        <authorList>
            <person name="Reid A.J."/>
            <person name="Blake D."/>
            <person name="Billington K."/>
            <person name="Browne H."/>
            <person name="Dunn M."/>
            <person name="Hung S."/>
            <person name="Kawahara F."/>
            <person name="Miranda-Saavedra D."/>
            <person name="Mourier T."/>
            <person name="Nagra H."/>
            <person name="Otto T.D."/>
            <person name="Rawlings N."/>
            <person name="Sanchez A."/>
            <person name="Sanders M."/>
            <person name="Subramaniam C."/>
            <person name="Tay Y."/>
            <person name="Dear P."/>
            <person name="Doerig C."/>
            <person name="Gruber A."/>
            <person name="Parkinson J."/>
            <person name="Shirley M."/>
            <person name="Wan K.L."/>
            <person name="Berriman M."/>
            <person name="Tomley F."/>
            <person name="Pain A."/>
        </authorList>
    </citation>
    <scope>NUCLEOTIDE SEQUENCE [LARGE SCALE GENOMIC DNA]</scope>
    <source>
        <strain evidence="4">Weybridge</strain>
    </source>
</reference>
<dbReference type="PIRSF" id="PIRSF000915">
    <property type="entry name" value="PGP-type_phosphatase"/>
    <property type="match status" value="1"/>
</dbReference>